<feature type="transmembrane region" description="Helical" evidence="9">
    <location>
        <begin position="115"/>
        <end position="138"/>
    </location>
</feature>
<keyword evidence="8 11" id="KW-0496">Mitochondrion</keyword>
<dbReference type="AlphaFoldDB" id="A0A0D3RBL6"/>
<organism evidence="11">
    <name type="scientific">Paramphistomum leydeni</name>
    <dbReference type="NCBI Taxonomy" id="851063"/>
    <lineage>
        <taxon>Eukaryota</taxon>
        <taxon>Metazoa</taxon>
        <taxon>Spiralia</taxon>
        <taxon>Lophotrochozoa</taxon>
        <taxon>Platyhelminthes</taxon>
        <taxon>Trematoda</taxon>
        <taxon>Digenea</taxon>
        <taxon>Plagiorchiida</taxon>
        <taxon>Pronocephalata</taxon>
        <taxon>Paramphistomoidea</taxon>
        <taxon>Paramphistomidae</taxon>
        <taxon>Paramphistomum</taxon>
    </lineage>
</organism>
<dbReference type="Pfam" id="PF00510">
    <property type="entry name" value="COX3"/>
    <property type="match status" value="1"/>
</dbReference>
<dbReference type="PANTHER" id="PTHR11403">
    <property type="entry name" value="CYTOCHROME C OXIDASE SUBUNIT III"/>
    <property type="match status" value="1"/>
</dbReference>
<feature type="transmembrane region" description="Helical" evidence="9">
    <location>
        <begin position="150"/>
        <end position="181"/>
    </location>
</feature>
<protein>
    <recommendedName>
        <fullName evidence="3 8">Cytochrome c oxidase subunit 3</fullName>
    </recommendedName>
</protein>
<geneLocation type="mitochondrion" evidence="11"/>
<dbReference type="GO" id="GO:0004129">
    <property type="term" value="F:cytochrome-c oxidase activity"/>
    <property type="evidence" value="ECO:0007669"/>
    <property type="project" value="InterPro"/>
</dbReference>
<evidence type="ECO:0000256" key="4">
    <source>
        <dbReference type="ARBA" id="ARBA00022692"/>
    </source>
</evidence>
<evidence type="ECO:0000259" key="10">
    <source>
        <dbReference type="PROSITE" id="PS50253"/>
    </source>
</evidence>
<dbReference type="InterPro" id="IPR000298">
    <property type="entry name" value="Cyt_c_oxidase-like_su3"/>
</dbReference>
<gene>
    <name evidence="11" type="primary">cox3</name>
</gene>
<evidence type="ECO:0000256" key="8">
    <source>
        <dbReference type="RuleBase" id="RU003375"/>
    </source>
</evidence>
<proteinExistence type="inferred from homology"/>
<keyword evidence="4 8" id="KW-0812">Transmembrane</keyword>
<comment type="subcellular location">
    <subcellularLocation>
        <location evidence="1">Membrane</location>
        <topology evidence="1">Multi-pass membrane protein</topology>
    </subcellularLocation>
</comment>
<evidence type="ECO:0000256" key="2">
    <source>
        <dbReference type="ARBA" id="ARBA00010581"/>
    </source>
</evidence>
<keyword evidence="6 9" id="KW-1133">Transmembrane helix</keyword>
<feature type="transmembrane region" description="Helical" evidence="9">
    <location>
        <begin position="88"/>
        <end position="109"/>
    </location>
</feature>
<feature type="transmembrane region" description="Helical" evidence="9">
    <location>
        <begin position="12"/>
        <end position="42"/>
    </location>
</feature>
<dbReference type="InterPro" id="IPR013833">
    <property type="entry name" value="Cyt_c_oxidase_su3_a-hlx"/>
</dbReference>
<keyword evidence="5" id="KW-1278">Translocase</keyword>
<dbReference type="Gene3D" id="1.20.120.80">
    <property type="entry name" value="Cytochrome c oxidase, subunit III, four-helix bundle"/>
    <property type="match status" value="1"/>
</dbReference>
<evidence type="ECO:0000256" key="3">
    <source>
        <dbReference type="ARBA" id="ARBA00015944"/>
    </source>
</evidence>
<dbReference type="GO" id="GO:0016020">
    <property type="term" value="C:membrane"/>
    <property type="evidence" value="ECO:0007669"/>
    <property type="project" value="UniProtKB-SubCell"/>
</dbReference>
<reference evidence="11" key="1">
    <citation type="journal article" date="2015" name="Parasit. Vectors">
        <title>Mitochondrial and nuclear ribosomal DNA dataset supports that Paramphistomum leydeni (Trematoda: Digenea) is a distinct rumen fluke species.</title>
        <authorList>
            <person name="Ma J."/>
            <person name="He J.J."/>
            <person name="Liu G."/>
            <person name="Zhou D."/>
            <person name="Liu J."/>
            <person name="Liu Y."/>
            <person name="Zhu X.Q."/>
        </authorList>
    </citation>
    <scope>NUCLEOTIDE SEQUENCE</scope>
</reference>
<dbReference type="EMBL" id="KP341657">
    <property type="protein sequence ID" value="AJR32853.1"/>
    <property type="molecule type" value="Genomic_DNA"/>
</dbReference>
<evidence type="ECO:0000256" key="6">
    <source>
        <dbReference type="ARBA" id="ARBA00022989"/>
    </source>
</evidence>
<evidence type="ECO:0000313" key="11">
    <source>
        <dbReference type="EMBL" id="AJR32853.1"/>
    </source>
</evidence>
<evidence type="ECO:0000256" key="9">
    <source>
        <dbReference type="SAM" id="Phobius"/>
    </source>
</evidence>
<comment type="similarity">
    <text evidence="2 8">Belongs to the cytochrome c oxidase subunit 3 family.</text>
</comment>
<evidence type="ECO:0000256" key="5">
    <source>
        <dbReference type="ARBA" id="ARBA00022967"/>
    </source>
</evidence>
<name>A0A0D3RBL6_9TREM</name>
<dbReference type="SUPFAM" id="SSF81452">
    <property type="entry name" value="Cytochrome c oxidase subunit III-like"/>
    <property type="match status" value="1"/>
</dbReference>
<comment type="function">
    <text evidence="8">Component of the cytochrome c oxidase, the last enzyme in the mitochondrial electron transport chain which drives oxidative phosphorylation. The respiratory chain contains 3 multisubunit complexes succinate dehydrogenase (complex II, CII), ubiquinol-cytochrome c oxidoreductase (cytochrome b-c1 complex, complex III, CIII) and cytochrome c oxidase (complex IV, CIV), that cooperate to transfer electrons derived from NADH and succinate to molecular oxygen, creating an electrochemical gradient over the inner membrane that drives transmembrane transport and the ATP synthase. Cytochrome c oxidase is the component of the respiratory chain that catalyzes the reduction of oxygen to water. Electrons originating from reduced cytochrome c in the intermembrane space (IMS) are transferred via the dinuclear copper A center (CU(A)) of subunit 2 and heme A of subunit 1 to the active site in subunit 1, a binuclear center (BNC) formed by heme A3 and copper B (CU(B)). The BNC reduces molecular oxygen to 2 water molecules using 4 electrons from cytochrome c in the IMS and 4 protons from the mitochondrial matrix.</text>
</comment>
<dbReference type="InterPro" id="IPR024791">
    <property type="entry name" value="Cyt_c/ubiquinol_Oxase_su3"/>
</dbReference>
<feature type="transmembrane region" description="Helical" evidence="9">
    <location>
        <begin position="193"/>
        <end position="213"/>
    </location>
</feature>
<dbReference type="InterPro" id="IPR035973">
    <property type="entry name" value="Cyt_c_oxidase_su3-like_sf"/>
</dbReference>
<dbReference type="GO" id="GO:0019646">
    <property type="term" value="P:aerobic electron transport chain"/>
    <property type="evidence" value="ECO:0007669"/>
    <property type="project" value="InterPro"/>
</dbReference>
<accession>A0A0D3RBL6</accession>
<feature type="transmembrane region" description="Helical" evidence="9">
    <location>
        <begin position="54"/>
        <end position="76"/>
    </location>
</feature>
<sequence>MSWLPLYNAWIVCLALVSLFLWKLLGVVVLLVALVLSLSYLLKESLNNALHYVYAFWLFIMTEVLIFGSLFVVIFWSESCASESISSFLELPFLGCFLLIGSSLTVTAYHHSMGLVGSSLFLMLTLVLGLSFVVLQIFEMYDCECDWVYSVYYAACFSTVGLHFLHVVLGLLGLVVIFIFGDINLNVFYNDVVIWYWHFVDYIWLLVYLVVYLS</sequence>
<keyword evidence="7 9" id="KW-0472">Membrane</keyword>
<dbReference type="CDD" id="cd00386">
    <property type="entry name" value="Heme_Cu_Oxidase_III_like"/>
    <property type="match status" value="1"/>
</dbReference>
<dbReference type="PANTHER" id="PTHR11403:SF7">
    <property type="entry name" value="CYTOCHROME C OXIDASE SUBUNIT 3"/>
    <property type="match status" value="1"/>
</dbReference>
<feature type="domain" description="Heme-copper oxidase subunit III family profile" evidence="10">
    <location>
        <begin position="1"/>
        <end position="214"/>
    </location>
</feature>
<dbReference type="PROSITE" id="PS50253">
    <property type="entry name" value="COX3"/>
    <property type="match status" value="1"/>
</dbReference>
<evidence type="ECO:0000256" key="7">
    <source>
        <dbReference type="ARBA" id="ARBA00023136"/>
    </source>
</evidence>
<evidence type="ECO:0000256" key="1">
    <source>
        <dbReference type="ARBA" id="ARBA00004141"/>
    </source>
</evidence>